<keyword evidence="11" id="KW-1185">Reference proteome</keyword>
<comment type="similarity">
    <text evidence="2">Belongs to the glutaredoxin family.</text>
</comment>
<evidence type="ECO:0000256" key="8">
    <source>
        <dbReference type="PROSITE-ProRule" id="PRU01282"/>
    </source>
</evidence>
<dbReference type="CDD" id="cd02976">
    <property type="entry name" value="NrdH"/>
    <property type="match status" value="1"/>
</dbReference>
<evidence type="ECO:0000259" key="9">
    <source>
        <dbReference type="Pfam" id="PF00462"/>
    </source>
</evidence>
<dbReference type="InterPro" id="IPR051548">
    <property type="entry name" value="Grx-like_ET"/>
</dbReference>
<dbReference type="SUPFAM" id="SSF52833">
    <property type="entry name" value="Thioredoxin-like"/>
    <property type="match status" value="1"/>
</dbReference>
<dbReference type="STRING" id="1123307.GCA_000380065_01608"/>
<keyword evidence="4" id="KW-0813">Transport</keyword>
<keyword evidence="7" id="KW-0676">Redox-active center</keyword>
<protein>
    <recommendedName>
        <fullName evidence="3">Glutaredoxin-like protein NrdH</fullName>
    </recommendedName>
</protein>
<dbReference type="Pfam" id="PF00462">
    <property type="entry name" value="Glutaredoxin"/>
    <property type="match status" value="1"/>
</dbReference>
<evidence type="ECO:0000256" key="6">
    <source>
        <dbReference type="ARBA" id="ARBA00023157"/>
    </source>
</evidence>
<feature type="domain" description="Glutaredoxin" evidence="9">
    <location>
        <begin position="2"/>
        <end position="53"/>
    </location>
</feature>
<name>A0A380L0F5_9STRE</name>
<dbReference type="AlphaFoldDB" id="A0A380L0F5"/>
<keyword evidence="5" id="KW-0249">Electron transport</keyword>
<dbReference type="InterPro" id="IPR036249">
    <property type="entry name" value="Thioredoxin-like_sf"/>
</dbReference>
<evidence type="ECO:0000256" key="4">
    <source>
        <dbReference type="ARBA" id="ARBA00022448"/>
    </source>
</evidence>
<dbReference type="OrthoDB" id="9795531at2"/>
<dbReference type="EMBL" id="UHFR01000005">
    <property type="protein sequence ID" value="SUN76867.1"/>
    <property type="molecule type" value="Genomic_DNA"/>
</dbReference>
<evidence type="ECO:0000256" key="3">
    <source>
        <dbReference type="ARBA" id="ARBA00017945"/>
    </source>
</evidence>
<dbReference type="PANTHER" id="PTHR34386">
    <property type="entry name" value="GLUTAREDOXIN"/>
    <property type="match status" value="1"/>
</dbReference>
<dbReference type="GO" id="GO:0009055">
    <property type="term" value="F:electron transfer activity"/>
    <property type="evidence" value="ECO:0007669"/>
    <property type="project" value="TreeGrafter"/>
</dbReference>
<accession>A0A380L0F5</accession>
<gene>
    <name evidence="10" type="primary">nrdH</name>
    <name evidence="10" type="ORF">NCTC13765_01368</name>
</gene>
<dbReference type="GO" id="GO:0045454">
    <property type="term" value="P:cell redox homeostasis"/>
    <property type="evidence" value="ECO:0007669"/>
    <property type="project" value="InterPro"/>
</dbReference>
<dbReference type="InterPro" id="IPR006660">
    <property type="entry name" value="Arsenate_reductase-like"/>
</dbReference>
<evidence type="ECO:0000256" key="5">
    <source>
        <dbReference type="ARBA" id="ARBA00022982"/>
    </source>
</evidence>
<evidence type="ECO:0000313" key="11">
    <source>
        <dbReference type="Proteomes" id="UP000254634"/>
    </source>
</evidence>
<comment type="similarity">
    <text evidence="8">Belongs to the ArsC family.</text>
</comment>
<dbReference type="PROSITE" id="PS51353">
    <property type="entry name" value="ARSC"/>
    <property type="match status" value="1"/>
</dbReference>
<dbReference type="InterPro" id="IPR002109">
    <property type="entry name" value="Glutaredoxin"/>
</dbReference>
<evidence type="ECO:0000256" key="2">
    <source>
        <dbReference type="ARBA" id="ARBA00007787"/>
    </source>
</evidence>
<proteinExistence type="inferred from homology"/>
<dbReference type="PROSITE" id="PS51354">
    <property type="entry name" value="GLUTAREDOXIN_2"/>
    <property type="match status" value="1"/>
</dbReference>
<dbReference type="NCBIfam" id="TIGR02194">
    <property type="entry name" value="GlrX_NrdH"/>
    <property type="match status" value="1"/>
</dbReference>
<sequence length="72" mass="8219">MVTIYSKNNCVQCKMTKRFLDTNHVEYREINLDEQPEYIAHVKNLGFSAAPVIQTPTESFSGFQPAKLKNLA</sequence>
<dbReference type="RefSeq" id="WP_018372327.1">
    <property type="nucleotide sequence ID" value="NZ_UHFR01000005.1"/>
</dbReference>
<comment type="function">
    <text evidence="1">Electron transport system for the ribonucleotide reductase system NrdEF.</text>
</comment>
<dbReference type="Proteomes" id="UP000254634">
    <property type="component" value="Unassembled WGS sequence"/>
</dbReference>
<reference evidence="10" key="1">
    <citation type="submission" date="2018-06" db="EMBL/GenBank/DDBJ databases">
        <authorList>
            <consortium name="Pathogen Informatics"/>
            <person name="Doyle S."/>
        </authorList>
    </citation>
    <scope>NUCLEOTIDE SEQUENCE [LARGE SCALE GENOMIC DNA]</scope>
    <source>
        <strain evidence="10">NCTC13765</strain>
    </source>
</reference>
<keyword evidence="6" id="KW-1015">Disulfide bond</keyword>
<evidence type="ECO:0000256" key="7">
    <source>
        <dbReference type="ARBA" id="ARBA00023284"/>
    </source>
</evidence>
<dbReference type="PANTHER" id="PTHR34386:SF1">
    <property type="entry name" value="GLUTAREDOXIN-LIKE PROTEIN NRDH"/>
    <property type="match status" value="1"/>
</dbReference>
<dbReference type="InterPro" id="IPR011909">
    <property type="entry name" value="GlrX_NrdH"/>
</dbReference>
<evidence type="ECO:0000313" key="10">
    <source>
        <dbReference type="EMBL" id="SUN76867.1"/>
    </source>
</evidence>
<evidence type="ECO:0000256" key="1">
    <source>
        <dbReference type="ARBA" id="ARBA00002292"/>
    </source>
</evidence>
<dbReference type="Gene3D" id="3.40.30.10">
    <property type="entry name" value="Glutaredoxin"/>
    <property type="match status" value="1"/>
</dbReference>
<organism evidence="10 11">
    <name type="scientific">Streptococcus massiliensis</name>
    <dbReference type="NCBI Taxonomy" id="313439"/>
    <lineage>
        <taxon>Bacteria</taxon>
        <taxon>Bacillati</taxon>
        <taxon>Bacillota</taxon>
        <taxon>Bacilli</taxon>
        <taxon>Lactobacillales</taxon>
        <taxon>Streptococcaceae</taxon>
        <taxon>Streptococcus</taxon>
    </lineage>
</organism>